<dbReference type="Proteomes" id="UP000249016">
    <property type="component" value="Unassembled WGS sequence"/>
</dbReference>
<accession>A0A327NEU6</accession>
<name>A0A327NEU6_9BACT</name>
<reference evidence="1 2" key="1">
    <citation type="submission" date="2018-06" db="EMBL/GenBank/DDBJ databases">
        <title>Spirosoma sp. HMF3257 Genome sequencing and assembly.</title>
        <authorList>
            <person name="Kang H."/>
            <person name="Cha I."/>
            <person name="Kim H."/>
            <person name="Kang J."/>
            <person name="Joh K."/>
        </authorList>
    </citation>
    <scope>NUCLEOTIDE SEQUENCE [LARGE SCALE GENOMIC DNA]</scope>
    <source>
        <strain evidence="1 2">HMF3257</strain>
    </source>
</reference>
<evidence type="ECO:0000313" key="1">
    <source>
        <dbReference type="EMBL" id="RAI73263.1"/>
    </source>
</evidence>
<evidence type="ECO:0000313" key="2">
    <source>
        <dbReference type="Proteomes" id="UP000249016"/>
    </source>
</evidence>
<protein>
    <submittedName>
        <fullName evidence="1">Uncharacterized protein</fullName>
    </submittedName>
</protein>
<gene>
    <name evidence="1" type="ORF">HMF3257_00385</name>
</gene>
<dbReference type="RefSeq" id="WP_111340145.1">
    <property type="nucleotide sequence ID" value="NZ_QLII01000001.1"/>
</dbReference>
<dbReference type="AlphaFoldDB" id="A0A327NEU6"/>
<organism evidence="1 2">
    <name type="scientific">Spirosoma telluris</name>
    <dbReference type="NCBI Taxonomy" id="2183553"/>
    <lineage>
        <taxon>Bacteria</taxon>
        <taxon>Pseudomonadati</taxon>
        <taxon>Bacteroidota</taxon>
        <taxon>Cytophagia</taxon>
        <taxon>Cytophagales</taxon>
        <taxon>Cytophagaceae</taxon>
        <taxon>Spirosoma</taxon>
    </lineage>
</organism>
<comment type="caution">
    <text evidence="1">The sequence shown here is derived from an EMBL/GenBank/DDBJ whole genome shotgun (WGS) entry which is preliminary data.</text>
</comment>
<sequence>MLDIRIDGEPADLTPGSNVTLERFNPLLDFNTIQGSRVYGFDLPNTPTNRRLLGYFYQDQVGYQSRKFRCEKYVYGYMIEQGFVQIHEVKPEGFSLFFNQNLGEIFGDNQNLLLSQLGLGIDAVPSAPVAAANYLTDRYCFPTIQNDTFYGNQAVSGFNGLMNEYTGGAYNTVARVPMPFLKWVFSQFSALTGWSFAGQFWQDPDLARLIFYNLFSLDGATSINSNNHLPDLTMPNLLIDLRKLFNLYLEFDIRRNICTMDFGEDILASADIVDWTDKARPDHVKTPELANRLELSYAIDGNDGLLKPVPAVMDKYTTAETPDNAGGTLIPIQSRISTLLTNATTGRAMTQQPGISPNNKDNKNGALPKLLFFNGLVGGQPLATNARGGRSLLWSGTNNLVDAGYRKFEAFKADTFSVTKLVYLSPADLALFSFRRKVHIRGVNYLVGSMKAALGDQRQGIATEVDLWRV</sequence>
<proteinExistence type="predicted"/>
<dbReference type="EMBL" id="QLII01000001">
    <property type="protein sequence ID" value="RAI73263.1"/>
    <property type="molecule type" value="Genomic_DNA"/>
</dbReference>
<dbReference type="OrthoDB" id="1287238at2"/>
<keyword evidence="2" id="KW-1185">Reference proteome</keyword>